<sequence length="186" mass="20890">MAQKAKKELAARNAAKLNQTLYFSISVHTFFILLRLLLFRHSFTTRSLILYLVLSTPSFLIHFWLERIGRPTYTPPSSSSTSEKGDLKSAGEDLDAKGLTEFLWDVTYWTWGCVVFAAAFGDRAWWLYLVIPAYAVYLAYTTFMGAKRGMAGFGGISQGEEGISSGVGSKRQMKMEKRGGQKAVYR</sequence>
<keyword evidence="5 8" id="KW-1133">Transmembrane helix</keyword>
<evidence type="ECO:0000313" key="9">
    <source>
        <dbReference type="EMBL" id="KIW04652.1"/>
    </source>
</evidence>
<dbReference type="GeneID" id="27312369"/>
<dbReference type="EMBL" id="KN847540">
    <property type="protein sequence ID" value="KIW04652.1"/>
    <property type="molecule type" value="Genomic_DNA"/>
</dbReference>
<evidence type="ECO:0000256" key="7">
    <source>
        <dbReference type="SAM" id="MobiDB-lite"/>
    </source>
</evidence>
<reference evidence="9 10" key="1">
    <citation type="submission" date="2015-01" db="EMBL/GenBank/DDBJ databases">
        <title>The Genome Sequence of Ochroconis gallopava CBS43764.</title>
        <authorList>
            <consortium name="The Broad Institute Genomics Platform"/>
            <person name="Cuomo C."/>
            <person name="de Hoog S."/>
            <person name="Gorbushina A."/>
            <person name="Stielow B."/>
            <person name="Teixiera M."/>
            <person name="Abouelleil A."/>
            <person name="Chapman S.B."/>
            <person name="Priest M."/>
            <person name="Young S.K."/>
            <person name="Wortman J."/>
            <person name="Nusbaum C."/>
            <person name="Birren B."/>
        </authorList>
    </citation>
    <scope>NUCLEOTIDE SEQUENCE [LARGE SCALE GENOMIC DNA]</scope>
    <source>
        <strain evidence="9 10">CBS 43764</strain>
    </source>
</reference>
<gene>
    <name evidence="9" type="ORF">PV09_04396</name>
</gene>
<dbReference type="GO" id="GO:0005773">
    <property type="term" value="C:vacuole"/>
    <property type="evidence" value="ECO:0007669"/>
    <property type="project" value="GOC"/>
</dbReference>
<keyword evidence="3 8" id="KW-0812">Transmembrane</keyword>
<keyword evidence="10" id="KW-1185">Reference proteome</keyword>
<evidence type="ECO:0000256" key="2">
    <source>
        <dbReference type="ARBA" id="ARBA00009950"/>
    </source>
</evidence>
<protein>
    <recommendedName>
        <fullName evidence="11">DUF788 domain-containing protein</fullName>
    </recommendedName>
</protein>
<feature type="transmembrane region" description="Helical" evidence="8">
    <location>
        <begin position="125"/>
        <end position="143"/>
    </location>
</feature>
<comment type="similarity">
    <text evidence="2">Belongs to the TMEM208 family.</text>
</comment>
<dbReference type="AlphaFoldDB" id="A0A0D1YVD8"/>
<dbReference type="OrthoDB" id="10012212at2759"/>
<dbReference type="EMBL" id="KN847540">
    <property type="protein sequence ID" value="KIW04651.1"/>
    <property type="molecule type" value="Genomic_DNA"/>
</dbReference>
<evidence type="ECO:0000256" key="4">
    <source>
        <dbReference type="ARBA" id="ARBA00022824"/>
    </source>
</evidence>
<evidence type="ECO:0000256" key="8">
    <source>
        <dbReference type="SAM" id="Phobius"/>
    </source>
</evidence>
<dbReference type="PANTHER" id="PTHR13505:SF7">
    <property type="entry name" value="TRANSMEMBRANE PROTEIN 208"/>
    <property type="match status" value="1"/>
</dbReference>
<keyword evidence="4" id="KW-0256">Endoplasmic reticulum</keyword>
<feature type="transmembrane region" description="Helical" evidence="8">
    <location>
        <begin position="21"/>
        <end position="42"/>
    </location>
</feature>
<accession>A0A0D1YVD8</accession>
<feature type="region of interest" description="Disordered" evidence="7">
    <location>
        <begin position="164"/>
        <end position="186"/>
    </location>
</feature>
<dbReference type="Pfam" id="PF05620">
    <property type="entry name" value="TMEM208_SND2"/>
    <property type="match status" value="1"/>
</dbReference>
<dbReference type="RefSeq" id="XP_016214520.1">
    <property type="nucleotide sequence ID" value="XM_016357728.1"/>
</dbReference>
<evidence type="ECO:0000256" key="5">
    <source>
        <dbReference type="ARBA" id="ARBA00022989"/>
    </source>
</evidence>
<evidence type="ECO:0000313" key="10">
    <source>
        <dbReference type="Proteomes" id="UP000053259"/>
    </source>
</evidence>
<dbReference type="Proteomes" id="UP000053259">
    <property type="component" value="Unassembled WGS sequence"/>
</dbReference>
<evidence type="ECO:0000256" key="1">
    <source>
        <dbReference type="ARBA" id="ARBA00004477"/>
    </source>
</evidence>
<comment type="subcellular location">
    <subcellularLocation>
        <location evidence="1">Endoplasmic reticulum membrane</location>
        <topology evidence="1">Multi-pass membrane protein</topology>
    </subcellularLocation>
</comment>
<dbReference type="PANTHER" id="PTHR13505">
    <property type="entry name" value="TRANSMEMBRANE PROTEIN 208"/>
    <property type="match status" value="1"/>
</dbReference>
<dbReference type="VEuPathDB" id="FungiDB:PV09_04396"/>
<name>A0A0D1YVD8_9PEZI</name>
<dbReference type="InterPro" id="IPR008506">
    <property type="entry name" value="SND2/TMEM208"/>
</dbReference>
<organism evidence="9 10">
    <name type="scientific">Verruconis gallopava</name>
    <dbReference type="NCBI Taxonomy" id="253628"/>
    <lineage>
        <taxon>Eukaryota</taxon>
        <taxon>Fungi</taxon>
        <taxon>Dikarya</taxon>
        <taxon>Ascomycota</taxon>
        <taxon>Pezizomycotina</taxon>
        <taxon>Dothideomycetes</taxon>
        <taxon>Pleosporomycetidae</taxon>
        <taxon>Venturiales</taxon>
        <taxon>Sympoventuriaceae</taxon>
        <taxon>Verruconis</taxon>
    </lineage>
</organism>
<dbReference type="GO" id="GO:0005789">
    <property type="term" value="C:endoplasmic reticulum membrane"/>
    <property type="evidence" value="ECO:0007669"/>
    <property type="project" value="UniProtKB-SubCell"/>
</dbReference>
<dbReference type="GO" id="GO:0006624">
    <property type="term" value="P:vacuolar protein processing"/>
    <property type="evidence" value="ECO:0007669"/>
    <property type="project" value="TreeGrafter"/>
</dbReference>
<evidence type="ECO:0008006" key="11">
    <source>
        <dbReference type="Google" id="ProtNLM"/>
    </source>
</evidence>
<dbReference type="STRING" id="253628.A0A0D1YVD8"/>
<dbReference type="HOGENOM" id="CLU_094308_1_0_1"/>
<keyword evidence="6 8" id="KW-0472">Membrane</keyword>
<evidence type="ECO:0000256" key="3">
    <source>
        <dbReference type="ARBA" id="ARBA00022692"/>
    </source>
</evidence>
<dbReference type="RefSeq" id="XP_016214521.1">
    <property type="nucleotide sequence ID" value="XM_016357729.1"/>
</dbReference>
<evidence type="ECO:0000256" key="6">
    <source>
        <dbReference type="ARBA" id="ARBA00023136"/>
    </source>
</evidence>
<proteinExistence type="inferred from homology"/>
<feature type="transmembrane region" description="Helical" evidence="8">
    <location>
        <begin position="48"/>
        <end position="65"/>
    </location>
</feature>